<organism evidence="1 2">
    <name type="scientific">Hyalomma asiaticum</name>
    <name type="common">Tick</name>
    <dbReference type="NCBI Taxonomy" id="266040"/>
    <lineage>
        <taxon>Eukaryota</taxon>
        <taxon>Metazoa</taxon>
        <taxon>Ecdysozoa</taxon>
        <taxon>Arthropoda</taxon>
        <taxon>Chelicerata</taxon>
        <taxon>Arachnida</taxon>
        <taxon>Acari</taxon>
        <taxon>Parasitiformes</taxon>
        <taxon>Ixodida</taxon>
        <taxon>Ixodoidea</taxon>
        <taxon>Ixodidae</taxon>
        <taxon>Hyalomminae</taxon>
        <taxon>Hyalomma</taxon>
    </lineage>
</organism>
<accession>A0ACB7RSU7</accession>
<dbReference type="Proteomes" id="UP000821845">
    <property type="component" value="Chromosome 7"/>
</dbReference>
<comment type="caution">
    <text evidence="1">The sequence shown here is derived from an EMBL/GenBank/DDBJ whole genome shotgun (WGS) entry which is preliminary data.</text>
</comment>
<sequence length="1099" mass="120382">MLSICCLTEEEEDKLTGPHVPTFSSSPARFANRNGPGLRYRSRQPLSWAPPVLAPLGISHGCGDSPDRPLAMPHSKAKKAPRGEKAQRHTRTSTAHDKARKASSTALPTKAATSTASQGIVPTPSCDPGTTTKADATRDDRAETGAMVTGSRASGNIAGDNRGPRPLDPDLLGPQSSTETDHPREGATHSPHAVAERASVSHYTTNSNVAGGVQNATDSDGRTSPTRTTRSRDRSTWPEMATTTTVGETAKLTHDFESPRSAASPHDFKSPQTGMSPLGVMSPDPMVISGEVSPNVFIRVGVLTGDSEQKGLRDDSSAAPLPIPVAVAQEAVPAVLPDSHEGYIPTAETAAALPSEGKQGVFKGNTVKQPASRTSRSARSRASLLKSPLSPELDQSFYNEIALMSRSPKTTTEKRSAIDGPAPFWLALACSTFVIALFAALIIARHQSITTAEICVTEDCLVHARLLRDIINTSVDPCHDFWAYVCSRWVPKQTELRENIHSVMDSLRYSWYTQFGGTMRQSLLKLPVGKKPLAMYEMCVSDSSSSAKNAPKMPLFFQFLDNLPPNLKDVSSAHVSSFSLAVFLAYKWQAPFWISVSVLGGHRSSGGKRRVVVRPGPYAPTFLDHHRVVAASYIQYMKSFFTAFFPKAKKSKGNTLTDAQVAEIRDIEWDVLEQLNFAFAQPKQPAQLTFGDLNTTVANNRTAFSGGWLRSFDEGLALQPRLTRDDEILLSHAPLLDILDRLVVKYGHDKLKILLLWEMVQLFSPLGNLSLLVARYGSKTKADLHRPIYCAHHVEAAFKVLVLSLTVATRFTAEVRQHIDAHFDRLVSTAVEKANGSTWLDEVSRARLVNKLEHVKKRMWPPESLLAEDALEKLYAAVSENETTVVQFWLKAHKVLADDNASADFQEALRLLGNNLPLYIDYDYMFNVVNVATAVATPPSYYSNGTLSMFYGGLGFLMAMELVKSINEEGLRWTAAQSVVNSILPYGSRSAYNDRVRCLGVTHTKNAFPEIPALEIAYSALEESRLPGEPGHRALSSELPAGKVFFFTICYMTCTVPGYPDRKAADCNKLARNSDYFARVYDCQKGTKMNPEKKCSFFG</sequence>
<name>A0ACB7RSU7_HYAAI</name>
<keyword evidence="2" id="KW-1185">Reference proteome</keyword>
<reference evidence="1" key="1">
    <citation type="submission" date="2020-05" db="EMBL/GenBank/DDBJ databases">
        <title>Large-scale comparative analyses of tick genomes elucidate their genetic diversity and vector capacities.</title>
        <authorList>
            <person name="Jia N."/>
            <person name="Wang J."/>
            <person name="Shi W."/>
            <person name="Du L."/>
            <person name="Sun Y."/>
            <person name="Zhan W."/>
            <person name="Jiang J."/>
            <person name="Wang Q."/>
            <person name="Zhang B."/>
            <person name="Ji P."/>
            <person name="Sakyi L.B."/>
            <person name="Cui X."/>
            <person name="Yuan T."/>
            <person name="Jiang B."/>
            <person name="Yang W."/>
            <person name="Lam T.T.-Y."/>
            <person name="Chang Q."/>
            <person name="Ding S."/>
            <person name="Wang X."/>
            <person name="Zhu J."/>
            <person name="Ruan X."/>
            <person name="Zhao L."/>
            <person name="Wei J."/>
            <person name="Que T."/>
            <person name="Du C."/>
            <person name="Cheng J."/>
            <person name="Dai P."/>
            <person name="Han X."/>
            <person name="Huang E."/>
            <person name="Gao Y."/>
            <person name="Liu J."/>
            <person name="Shao H."/>
            <person name="Ye R."/>
            <person name="Li L."/>
            <person name="Wei W."/>
            <person name="Wang X."/>
            <person name="Wang C."/>
            <person name="Yang T."/>
            <person name="Huo Q."/>
            <person name="Li W."/>
            <person name="Guo W."/>
            <person name="Chen H."/>
            <person name="Zhou L."/>
            <person name="Ni X."/>
            <person name="Tian J."/>
            <person name="Zhou Y."/>
            <person name="Sheng Y."/>
            <person name="Liu T."/>
            <person name="Pan Y."/>
            <person name="Xia L."/>
            <person name="Li J."/>
            <person name="Zhao F."/>
            <person name="Cao W."/>
        </authorList>
    </citation>
    <scope>NUCLEOTIDE SEQUENCE</scope>
    <source>
        <strain evidence="1">Hyas-2018</strain>
    </source>
</reference>
<evidence type="ECO:0000313" key="2">
    <source>
        <dbReference type="Proteomes" id="UP000821845"/>
    </source>
</evidence>
<gene>
    <name evidence="1" type="ORF">HPB50_009829</name>
</gene>
<protein>
    <submittedName>
        <fullName evidence="1">Uncharacterized protein</fullName>
    </submittedName>
</protein>
<proteinExistence type="predicted"/>
<dbReference type="EMBL" id="CM023487">
    <property type="protein sequence ID" value="KAH6925771.1"/>
    <property type="molecule type" value="Genomic_DNA"/>
</dbReference>
<evidence type="ECO:0000313" key="1">
    <source>
        <dbReference type="EMBL" id="KAH6925771.1"/>
    </source>
</evidence>